<dbReference type="InterPro" id="IPR027450">
    <property type="entry name" value="AlkB-like"/>
</dbReference>
<sequence length="472" mass="52459">MMAVLWLVVVVVVGICALRGGHHDVVALSISSSVSGNKRRKIRMIQRTSGSDKSHHHNDAFKSLSFALQKCTTPSQVLQSVGIELSPSSDPDGRIASLVLVRLSKQLMTLQNEFLHPSDSHQKILPADWKLHVDELMDSAANAQAILQHNIIPTLTSSSSSSSSIESLVEGTKCLAVLARLMPHIVTLEECCQPVLDMWKIKSSLDVVKEAHHLSGLQWAFDCFHCVHGSHKSLPDKLQARYDACNLPFRIRPGRLLLVNDLTVANLVAQVPFQVDAIRTTSTKQVVRERRETAWLGDDGVDPFAYSGKSMERHAWSPLVKSIRDELATTTETHDDDDDDCGKQTMQTGLLFPDAVYYDGCLLNMYPDGGSAMRYHMDPDQGVLWDYNTAVVSVGASRRVAFRRAPSQEQNDSKKQEQPHTFVVMHGDVMEMVADCQTRFQHTVKPADYKQEKAARASLVFKRTLALNQPVA</sequence>
<protein>
    <recommendedName>
        <fullName evidence="2">Fe2OG dioxygenase domain-containing protein</fullName>
    </recommendedName>
</protein>
<dbReference type="InterPro" id="IPR005123">
    <property type="entry name" value="Oxoglu/Fe-dep_dioxygenase_dom"/>
</dbReference>
<dbReference type="SUPFAM" id="SSF51197">
    <property type="entry name" value="Clavaminate synthase-like"/>
    <property type="match status" value="1"/>
</dbReference>
<gene>
    <name evidence="3" type="ORF">SEMRO_918_G220040.1</name>
</gene>
<dbReference type="EMBL" id="CAICTM010000916">
    <property type="protein sequence ID" value="CAB9518249.1"/>
    <property type="molecule type" value="Genomic_DNA"/>
</dbReference>
<dbReference type="OrthoDB" id="545910at2759"/>
<organism evidence="3 4">
    <name type="scientific">Seminavis robusta</name>
    <dbReference type="NCBI Taxonomy" id="568900"/>
    <lineage>
        <taxon>Eukaryota</taxon>
        <taxon>Sar</taxon>
        <taxon>Stramenopiles</taxon>
        <taxon>Ochrophyta</taxon>
        <taxon>Bacillariophyta</taxon>
        <taxon>Bacillariophyceae</taxon>
        <taxon>Bacillariophycidae</taxon>
        <taxon>Naviculales</taxon>
        <taxon>Naviculaceae</taxon>
        <taxon>Seminavis</taxon>
    </lineage>
</organism>
<dbReference type="AlphaFoldDB" id="A0A9N8EFK3"/>
<dbReference type="PROSITE" id="PS51471">
    <property type="entry name" value="FE2OG_OXY"/>
    <property type="match status" value="1"/>
</dbReference>
<evidence type="ECO:0000259" key="2">
    <source>
        <dbReference type="PROSITE" id="PS51471"/>
    </source>
</evidence>
<comment type="caution">
    <text evidence="3">The sequence shown here is derived from an EMBL/GenBank/DDBJ whole genome shotgun (WGS) entry which is preliminary data.</text>
</comment>
<dbReference type="GO" id="GO:0051213">
    <property type="term" value="F:dioxygenase activity"/>
    <property type="evidence" value="ECO:0007669"/>
    <property type="project" value="InterPro"/>
</dbReference>
<name>A0A9N8EFK3_9STRA</name>
<dbReference type="PANTHER" id="PTHR31212:SF4">
    <property type="entry name" value="ALPHA-KETOGLUTARATE-DEPENDENT DIOXYGENASE ALKB HOMOLOG 3"/>
    <property type="match status" value="1"/>
</dbReference>
<keyword evidence="1" id="KW-0732">Signal</keyword>
<dbReference type="PANTHER" id="PTHR31212">
    <property type="entry name" value="ALPHA-KETOGLUTARATE-DEPENDENT DIOXYGENASE ALKB HOMOLOG 3"/>
    <property type="match status" value="1"/>
</dbReference>
<reference evidence="3" key="1">
    <citation type="submission" date="2020-06" db="EMBL/GenBank/DDBJ databases">
        <authorList>
            <consortium name="Plant Systems Biology data submission"/>
        </authorList>
    </citation>
    <scope>NUCLEOTIDE SEQUENCE</scope>
    <source>
        <strain evidence="3">D6</strain>
    </source>
</reference>
<keyword evidence="4" id="KW-1185">Reference proteome</keyword>
<feature type="domain" description="Fe2OG dioxygenase" evidence="2">
    <location>
        <begin position="357"/>
        <end position="465"/>
    </location>
</feature>
<evidence type="ECO:0000313" key="3">
    <source>
        <dbReference type="EMBL" id="CAB9518249.1"/>
    </source>
</evidence>
<dbReference type="GO" id="GO:0006307">
    <property type="term" value="P:DNA alkylation repair"/>
    <property type="evidence" value="ECO:0007669"/>
    <property type="project" value="InterPro"/>
</dbReference>
<dbReference type="Gene3D" id="2.60.120.590">
    <property type="entry name" value="Alpha-ketoglutarate-dependent dioxygenase AlkB-like"/>
    <property type="match status" value="1"/>
</dbReference>
<accession>A0A9N8EFK3</accession>
<evidence type="ECO:0000313" key="4">
    <source>
        <dbReference type="Proteomes" id="UP001153069"/>
    </source>
</evidence>
<evidence type="ECO:0000256" key="1">
    <source>
        <dbReference type="SAM" id="SignalP"/>
    </source>
</evidence>
<feature type="signal peptide" evidence="1">
    <location>
        <begin position="1"/>
        <end position="17"/>
    </location>
</feature>
<feature type="chain" id="PRO_5040349077" description="Fe2OG dioxygenase domain-containing protein" evidence="1">
    <location>
        <begin position="18"/>
        <end position="472"/>
    </location>
</feature>
<dbReference type="Proteomes" id="UP001153069">
    <property type="component" value="Unassembled WGS sequence"/>
</dbReference>
<dbReference type="InterPro" id="IPR037151">
    <property type="entry name" value="AlkB-like_sf"/>
</dbReference>
<dbReference type="Pfam" id="PF13532">
    <property type="entry name" value="2OG-FeII_Oxy_2"/>
    <property type="match status" value="1"/>
</dbReference>
<dbReference type="InterPro" id="IPR032854">
    <property type="entry name" value="ALKBH3"/>
</dbReference>
<proteinExistence type="predicted"/>